<comment type="similarity">
    <text evidence="1">Belongs to the thioredoxin family.</text>
</comment>
<gene>
    <name evidence="4" type="ORF">EYC84_000296</name>
</gene>
<evidence type="ECO:0000256" key="1">
    <source>
        <dbReference type="ARBA" id="ARBA00008987"/>
    </source>
</evidence>
<evidence type="ECO:0000313" key="5">
    <source>
        <dbReference type="Proteomes" id="UP000322873"/>
    </source>
</evidence>
<dbReference type="PANTHER" id="PTHR46115">
    <property type="entry name" value="THIOREDOXIN-LIKE PROTEIN 1"/>
    <property type="match status" value="1"/>
</dbReference>
<dbReference type="InterPro" id="IPR036249">
    <property type="entry name" value="Thioredoxin-like_sf"/>
</dbReference>
<comment type="caution">
    <text evidence="4">The sequence shown here is derived from an EMBL/GenBank/DDBJ whole genome shotgun (WGS) entry which is preliminary data.</text>
</comment>
<dbReference type="VEuPathDB" id="FungiDB:MFRU_011g00430"/>
<dbReference type="InterPro" id="IPR013766">
    <property type="entry name" value="Thioredoxin_domain"/>
</dbReference>
<proteinExistence type="inferred from homology"/>
<organism evidence="4 5">
    <name type="scientific">Monilinia fructicola</name>
    <name type="common">Brown rot fungus</name>
    <name type="synonym">Ciboria fructicola</name>
    <dbReference type="NCBI Taxonomy" id="38448"/>
    <lineage>
        <taxon>Eukaryota</taxon>
        <taxon>Fungi</taxon>
        <taxon>Dikarya</taxon>
        <taxon>Ascomycota</taxon>
        <taxon>Pezizomycotina</taxon>
        <taxon>Leotiomycetes</taxon>
        <taxon>Helotiales</taxon>
        <taxon>Sclerotiniaceae</taxon>
        <taxon>Monilinia</taxon>
    </lineage>
</organism>
<evidence type="ECO:0000259" key="3">
    <source>
        <dbReference type="PROSITE" id="PS51352"/>
    </source>
</evidence>
<keyword evidence="2" id="KW-1015">Disulfide bond</keyword>
<accession>A0A5M9JVR6</accession>
<dbReference type="Proteomes" id="UP000322873">
    <property type="component" value="Unassembled WGS sequence"/>
</dbReference>
<keyword evidence="5" id="KW-1185">Reference proteome</keyword>
<evidence type="ECO:0000313" key="4">
    <source>
        <dbReference type="EMBL" id="KAA8570915.1"/>
    </source>
</evidence>
<feature type="domain" description="Thioredoxin" evidence="3">
    <location>
        <begin position="1"/>
        <end position="121"/>
    </location>
</feature>
<dbReference type="PRINTS" id="PR00421">
    <property type="entry name" value="THIOREDOXIN"/>
</dbReference>
<sequence>MVKLWTCVWGAQRALQYLRNSLKSATEFKSALAGNNVVVLDAFATWCGPCKAIAPKVSKLSEEYPTAHFVKIDVDEVPDVAQELGIRAMPTFLIFKGEEKIAEVVGANPVALEEAIKKAVAVDCLLEDCDEDFGGWSNACDEKSDWTAGGGAWFMTFKMIDESMVFKYLLVSSCFVAVDCCDRSFALTLNMHYFPFTCLVLNTWEVSLPVKEYFEF</sequence>
<dbReference type="CDD" id="cd02947">
    <property type="entry name" value="TRX_family"/>
    <property type="match status" value="1"/>
</dbReference>
<dbReference type="AlphaFoldDB" id="A0A5M9JVR6"/>
<dbReference type="EMBL" id="VICG01000006">
    <property type="protein sequence ID" value="KAA8570915.1"/>
    <property type="molecule type" value="Genomic_DNA"/>
</dbReference>
<dbReference type="SUPFAM" id="SSF52833">
    <property type="entry name" value="Thioredoxin-like"/>
    <property type="match status" value="1"/>
</dbReference>
<dbReference type="Pfam" id="PF00085">
    <property type="entry name" value="Thioredoxin"/>
    <property type="match status" value="1"/>
</dbReference>
<name>A0A5M9JVR6_MONFR</name>
<dbReference type="Gene3D" id="3.40.30.10">
    <property type="entry name" value="Glutaredoxin"/>
    <property type="match status" value="1"/>
</dbReference>
<evidence type="ECO:0000256" key="2">
    <source>
        <dbReference type="ARBA" id="ARBA00023157"/>
    </source>
</evidence>
<protein>
    <recommendedName>
        <fullName evidence="3">Thioredoxin domain-containing protein</fullName>
    </recommendedName>
</protein>
<dbReference type="PROSITE" id="PS51352">
    <property type="entry name" value="THIOREDOXIN_2"/>
    <property type="match status" value="1"/>
</dbReference>
<reference evidence="4 5" key="1">
    <citation type="submission" date="2019-06" db="EMBL/GenBank/DDBJ databases">
        <title>Genome Sequence of the Brown Rot Fungal Pathogen Monilinia fructicola.</title>
        <authorList>
            <person name="De Miccolis Angelini R.M."/>
            <person name="Landi L."/>
            <person name="Abate D."/>
            <person name="Pollastro S."/>
            <person name="Romanazzi G."/>
            <person name="Faretra F."/>
        </authorList>
    </citation>
    <scope>NUCLEOTIDE SEQUENCE [LARGE SCALE GENOMIC DNA]</scope>
    <source>
        <strain evidence="4 5">Mfrc123</strain>
    </source>
</reference>
<dbReference type="FunFam" id="3.40.30.10:FF:000245">
    <property type="entry name" value="Thioredoxin"/>
    <property type="match status" value="1"/>
</dbReference>